<evidence type="ECO:0000313" key="1">
    <source>
        <dbReference type="EMBL" id="EAQ13078.1"/>
    </source>
</evidence>
<name>A3VFG3_9RHOB</name>
<proteinExistence type="predicted"/>
<dbReference type="RefSeq" id="WP_008331627.1">
    <property type="nucleotide sequence ID" value="NZ_CH902578.1"/>
</dbReference>
<sequence length="293" mass="33177">MSGPDKTLAIIGLARNTAPHLPGAFAMMERLAATVTLERVIIVTNDNDDGTDAVLDQARQGPLPLTIINMDGLASEHEQRVDRLAVARQASLEALFASPSVPDFTLILDMDGLNNTLDPVVVNRLMDDAHGDWQAVFANQPNAYFDIYALRRRNWCDYNFMPKLNHEWKQVAGRPRFKQLLSRLNPFDRTPRSRQELKIRYVHRLQYRIPADYPWIEVDSAFGGAGLYRTAALRGKTYRSRGSQGMVICEHVSLHAQMRAEGARLFIVLWFLNENHEHLDAASGRAFPRELLT</sequence>
<gene>
    <name evidence="1" type="ORF">RB2654_11288</name>
</gene>
<keyword evidence="1" id="KW-0687">Ribonucleoprotein</keyword>
<protein>
    <submittedName>
        <fullName evidence="1">50S ribosomal protein L1</fullName>
    </submittedName>
</protein>
<dbReference type="AlphaFoldDB" id="A3VFG3"/>
<evidence type="ECO:0000313" key="2">
    <source>
        <dbReference type="Proteomes" id="UP000002931"/>
    </source>
</evidence>
<keyword evidence="2" id="KW-1185">Reference proteome</keyword>
<dbReference type="GO" id="GO:0005840">
    <property type="term" value="C:ribosome"/>
    <property type="evidence" value="ECO:0007669"/>
    <property type="project" value="UniProtKB-KW"/>
</dbReference>
<organism evidence="1 2">
    <name type="scientific">Maritimibacter alkaliphilus HTCC2654</name>
    <dbReference type="NCBI Taxonomy" id="314271"/>
    <lineage>
        <taxon>Bacteria</taxon>
        <taxon>Pseudomonadati</taxon>
        <taxon>Pseudomonadota</taxon>
        <taxon>Alphaproteobacteria</taxon>
        <taxon>Rhodobacterales</taxon>
        <taxon>Roseobacteraceae</taxon>
        <taxon>Maritimibacter</taxon>
    </lineage>
</organism>
<dbReference type="Proteomes" id="UP000002931">
    <property type="component" value="Unassembled WGS sequence"/>
</dbReference>
<dbReference type="EMBL" id="AAMT01000006">
    <property type="protein sequence ID" value="EAQ13078.1"/>
    <property type="molecule type" value="Genomic_DNA"/>
</dbReference>
<dbReference type="HOGENOM" id="CLU_956009_0_0_5"/>
<dbReference type="eggNOG" id="ENOG5031RW8">
    <property type="taxonomic scope" value="Bacteria"/>
</dbReference>
<keyword evidence="1" id="KW-0689">Ribosomal protein</keyword>
<comment type="caution">
    <text evidence="1">The sequence shown here is derived from an EMBL/GenBank/DDBJ whole genome shotgun (WGS) entry which is preliminary data.</text>
</comment>
<reference evidence="1 2" key="1">
    <citation type="journal article" date="2010" name="J. Bacteriol.">
        <title>Genome sequences of Pelagibaca bermudensis HTCC2601T and Maritimibacter alkaliphilus HTCC2654T, the type strains of two marine Roseobacter genera.</title>
        <authorList>
            <person name="Thrash J.C."/>
            <person name="Cho J.C."/>
            <person name="Ferriera S."/>
            <person name="Johnson J."/>
            <person name="Vergin K.L."/>
            <person name="Giovannoni S.J."/>
        </authorList>
    </citation>
    <scope>NUCLEOTIDE SEQUENCE [LARGE SCALE GENOMIC DNA]</scope>
    <source>
        <strain evidence="1 2">HTCC2654</strain>
    </source>
</reference>
<dbReference type="OrthoDB" id="7375328at2"/>
<accession>A3VFG3</accession>